<evidence type="ECO:0000256" key="5">
    <source>
        <dbReference type="ARBA" id="ARBA00022989"/>
    </source>
</evidence>
<feature type="transmembrane region" description="Helical" evidence="8">
    <location>
        <begin position="87"/>
        <end position="108"/>
    </location>
</feature>
<dbReference type="InterPro" id="IPR044880">
    <property type="entry name" value="NCX_ion-bd_dom_sf"/>
</dbReference>
<dbReference type="InterPro" id="IPR004837">
    <property type="entry name" value="NaCa_Exmemb"/>
</dbReference>
<keyword evidence="6 8" id="KW-0472">Membrane</keyword>
<dbReference type="PANTHER" id="PTHR12266:SF0">
    <property type="entry name" value="MITOCHONDRIAL SODIUM_CALCIUM EXCHANGER PROTEIN"/>
    <property type="match status" value="1"/>
</dbReference>
<dbReference type="InterPro" id="IPR051359">
    <property type="entry name" value="CaCA_antiporter"/>
</dbReference>
<evidence type="ECO:0000256" key="1">
    <source>
        <dbReference type="ARBA" id="ARBA00004141"/>
    </source>
</evidence>
<dbReference type="Proteomes" id="UP001590950">
    <property type="component" value="Unassembled WGS sequence"/>
</dbReference>
<reference evidence="10 11" key="1">
    <citation type="submission" date="2024-09" db="EMBL/GenBank/DDBJ databases">
        <title>Rethinking Asexuality: The Enigmatic Case of Functional Sexual Genes in Lepraria (Stereocaulaceae).</title>
        <authorList>
            <person name="Doellman M."/>
            <person name="Sun Y."/>
            <person name="Barcenas-Pena A."/>
            <person name="Lumbsch H.T."/>
            <person name="Grewe F."/>
        </authorList>
    </citation>
    <scope>NUCLEOTIDE SEQUENCE [LARGE SCALE GENOMIC DNA]</scope>
    <source>
        <strain evidence="10 11">Mercado 3170</strain>
    </source>
</reference>
<keyword evidence="4 8" id="KW-0812">Transmembrane</keyword>
<feature type="region of interest" description="Disordered" evidence="7">
    <location>
        <begin position="199"/>
        <end position="226"/>
    </location>
</feature>
<evidence type="ECO:0000256" key="2">
    <source>
        <dbReference type="ARBA" id="ARBA00008170"/>
    </source>
</evidence>
<keyword evidence="11" id="KW-1185">Reference proteome</keyword>
<evidence type="ECO:0000256" key="4">
    <source>
        <dbReference type="ARBA" id="ARBA00022692"/>
    </source>
</evidence>
<sequence>MYYCRLAGAKPLATIVILSWLVILFTILGLVAGDFFSINLSTIAHALNLSDTLADVTFLALGNGSSDIFSTFAAMNSNSSSMAIGELIGAAVFITSVVAGSMTLVKPFHVVKASLIRDCLFLIVTIVFLICVMVDGCLRLWHCVVMLGFYVIYVTFVMGWHWWLSHRGNNKGRVGEEDVQSGEYSHPSYTEQTPLLQEDGSEEIAPKSRKTQRHSRRRGRLDFWRH</sequence>
<feature type="compositionally biased region" description="Basic residues" evidence="7">
    <location>
        <begin position="207"/>
        <end position="219"/>
    </location>
</feature>
<name>A0ABR4A540_9LECA</name>
<feature type="transmembrane region" description="Helical" evidence="8">
    <location>
        <begin position="120"/>
        <end position="141"/>
    </location>
</feature>
<evidence type="ECO:0000259" key="9">
    <source>
        <dbReference type="Pfam" id="PF01699"/>
    </source>
</evidence>
<keyword evidence="5 8" id="KW-1133">Transmembrane helix</keyword>
<evidence type="ECO:0000256" key="6">
    <source>
        <dbReference type="ARBA" id="ARBA00023136"/>
    </source>
</evidence>
<keyword evidence="3" id="KW-0813">Transport</keyword>
<evidence type="ECO:0000256" key="8">
    <source>
        <dbReference type="SAM" id="Phobius"/>
    </source>
</evidence>
<feature type="transmembrane region" description="Helical" evidence="8">
    <location>
        <begin position="147"/>
        <end position="164"/>
    </location>
</feature>
<comment type="caution">
    <text evidence="10">The sequence shown here is derived from an EMBL/GenBank/DDBJ whole genome shotgun (WGS) entry which is preliminary data.</text>
</comment>
<comment type="similarity">
    <text evidence="2">Belongs to the Ca(2+):cation antiporter (CaCA) (TC 2.A.19) family.</text>
</comment>
<feature type="domain" description="Sodium/calcium exchanger membrane region" evidence="9">
    <location>
        <begin position="20"/>
        <end position="158"/>
    </location>
</feature>
<dbReference type="EMBL" id="JBEFKJ010000025">
    <property type="protein sequence ID" value="KAL2039512.1"/>
    <property type="molecule type" value="Genomic_DNA"/>
</dbReference>
<dbReference type="Pfam" id="PF01699">
    <property type="entry name" value="Na_Ca_ex"/>
    <property type="match status" value="1"/>
</dbReference>
<evidence type="ECO:0000256" key="3">
    <source>
        <dbReference type="ARBA" id="ARBA00022448"/>
    </source>
</evidence>
<organism evidence="10 11">
    <name type="scientific">Stereocaulon virgatum</name>
    <dbReference type="NCBI Taxonomy" id="373712"/>
    <lineage>
        <taxon>Eukaryota</taxon>
        <taxon>Fungi</taxon>
        <taxon>Dikarya</taxon>
        <taxon>Ascomycota</taxon>
        <taxon>Pezizomycotina</taxon>
        <taxon>Lecanoromycetes</taxon>
        <taxon>OSLEUM clade</taxon>
        <taxon>Lecanoromycetidae</taxon>
        <taxon>Lecanorales</taxon>
        <taxon>Lecanorineae</taxon>
        <taxon>Stereocaulaceae</taxon>
        <taxon>Stereocaulon</taxon>
    </lineage>
</organism>
<proteinExistence type="inferred from homology"/>
<evidence type="ECO:0000313" key="10">
    <source>
        <dbReference type="EMBL" id="KAL2039512.1"/>
    </source>
</evidence>
<protein>
    <recommendedName>
        <fullName evidence="9">Sodium/calcium exchanger membrane region domain-containing protein</fullName>
    </recommendedName>
</protein>
<accession>A0ABR4A540</accession>
<evidence type="ECO:0000256" key="7">
    <source>
        <dbReference type="SAM" id="MobiDB-lite"/>
    </source>
</evidence>
<feature type="transmembrane region" description="Helical" evidence="8">
    <location>
        <begin position="12"/>
        <end position="32"/>
    </location>
</feature>
<comment type="subcellular location">
    <subcellularLocation>
        <location evidence="1">Membrane</location>
        <topology evidence="1">Multi-pass membrane protein</topology>
    </subcellularLocation>
</comment>
<gene>
    <name evidence="10" type="ORF">N7G274_007784</name>
</gene>
<dbReference type="Gene3D" id="1.20.1420.30">
    <property type="entry name" value="NCX, central ion-binding region"/>
    <property type="match status" value="1"/>
</dbReference>
<dbReference type="PANTHER" id="PTHR12266">
    <property type="entry name" value="NA+/CA2+ K+ INDEPENDENT EXCHANGER"/>
    <property type="match status" value="1"/>
</dbReference>
<evidence type="ECO:0000313" key="11">
    <source>
        <dbReference type="Proteomes" id="UP001590950"/>
    </source>
</evidence>